<dbReference type="GO" id="GO:0005886">
    <property type="term" value="C:plasma membrane"/>
    <property type="evidence" value="ECO:0007669"/>
    <property type="project" value="UniProtKB-SubCell"/>
</dbReference>
<gene>
    <name evidence="9" type="ORF">IV88_GL000527</name>
</gene>
<dbReference type="InterPro" id="IPR036259">
    <property type="entry name" value="MFS_trans_sf"/>
</dbReference>
<keyword evidence="5 7" id="KW-1133">Transmembrane helix</keyword>
<comment type="subcellular location">
    <subcellularLocation>
        <location evidence="1">Cell membrane</location>
        <topology evidence="1">Multi-pass membrane protein</topology>
    </subcellularLocation>
</comment>
<dbReference type="PRINTS" id="PR01035">
    <property type="entry name" value="TCRTETA"/>
</dbReference>
<evidence type="ECO:0000256" key="6">
    <source>
        <dbReference type="ARBA" id="ARBA00023136"/>
    </source>
</evidence>
<feature type="transmembrane region" description="Helical" evidence="7">
    <location>
        <begin position="301"/>
        <end position="322"/>
    </location>
</feature>
<evidence type="ECO:0000256" key="1">
    <source>
        <dbReference type="ARBA" id="ARBA00004651"/>
    </source>
</evidence>
<feature type="domain" description="Major facilitator superfamily (MFS) profile" evidence="8">
    <location>
        <begin position="1"/>
        <end position="330"/>
    </location>
</feature>
<feature type="transmembrane region" description="Helical" evidence="7">
    <location>
        <begin position="71"/>
        <end position="97"/>
    </location>
</feature>
<name>A0A0R2NGK2_9LACO</name>
<dbReference type="PANTHER" id="PTHR43414:SF6">
    <property type="entry name" value="MULTIDRUG RESISTANCE PROTEIN MDTG"/>
    <property type="match status" value="1"/>
</dbReference>
<dbReference type="PATRIC" id="fig|480391.4.peg.534"/>
<feature type="transmembrane region" description="Helical" evidence="7">
    <location>
        <begin position="222"/>
        <end position="248"/>
    </location>
</feature>
<dbReference type="PROSITE" id="PS50850">
    <property type="entry name" value="MFS"/>
    <property type="match status" value="1"/>
</dbReference>
<keyword evidence="4 7" id="KW-0812">Transmembrane</keyword>
<evidence type="ECO:0000256" key="2">
    <source>
        <dbReference type="ARBA" id="ARBA00022448"/>
    </source>
</evidence>
<dbReference type="InterPro" id="IPR005828">
    <property type="entry name" value="MFS_sugar_transport-like"/>
</dbReference>
<comment type="caution">
    <text evidence="9">The sequence shown here is derived from an EMBL/GenBank/DDBJ whole genome shotgun (WGS) entry which is preliminary data.</text>
</comment>
<dbReference type="SUPFAM" id="SSF103473">
    <property type="entry name" value="MFS general substrate transporter"/>
    <property type="match status" value="1"/>
</dbReference>
<feature type="transmembrane region" description="Helical" evidence="7">
    <location>
        <begin position="39"/>
        <end position="59"/>
    </location>
</feature>
<organism evidence="9 10">
    <name type="scientific">Pediococcus argentinicus</name>
    <dbReference type="NCBI Taxonomy" id="480391"/>
    <lineage>
        <taxon>Bacteria</taxon>
        <taxon>Bacillati</taxon>
        <taxon>Bacillota</taxon>
        <taxon>Bacilli</taxon>
        <taxon>Lactobacillales</taxon>
        <taxon>Lactobacillaceae</taxon>
        <taxon>Pediococcus</taxon>
    </lineage>
</organism>
<feature type="transmembrane region" description="Helical" evidence="7">
    <location>
        <begin position="14"/>
        <end position="33"/>
    </location>
</feature>
<evidence type="ECO:0000256" key="5">
    <source>
        <dbReference type="ARBA" id="ARBA00022989"/>
    </source>
</evidence>
<keyword evidence="6 7" id="KW-0472">Membrane</keyword>
<dbReference type="InterPro" id="IPR011701">
    <property type="entry name" value="MFS"/>
</dbReference>
<keyword evidence="2" id="KW-0813">Transport</keyword>
<dbReference type="AlphaFoldDB" id="A0A0R2NGK2"/>
<dbReference type="Gene3D" id="1.20.1250.20">
    <property type="entry name" value="MFS general substrate transporter like domains"/>
    <property type="match status" value="2"/>
</dbReference>
<reference evidence="9 10" key="1">
    <citation type="journal article" date="2015" name="Genome Announc.">
        <title>Expanding the biotechnology potential of lactobacilli through comparative genomics of 213 strains and associated genera.</title>
        <authorList>
            <person name="Sun Z."/>
            <person name="Harris H.M."/>
            <person name="McCann A."/>
            <person name="Guo C."/>
            <person name="Argimon S."/>
            <person name="Zhang W."/>
            <person name="Yang X."/>
            <person name="Jeffery I.B."/>
            <person name="Cooney J.C."/>
            <person name="Kagawa T.F."/>
            <person name="Liu W."/>
            <person name="Song Y."/>
            <person name="Salvetti E."/>
            <person name="Wrobel A."/>
            <person name="Rasinkangas P."/>
            <person name="Parkhill J."/>
            <person name="Rea M.C."/>
            <person name="O'Sullivan O."/>
            <person name="Ritari J."/>
            <person name="Douillard F.P."/>
            <person name="Paul Ross R."/>
            <person name="Yang R."/>
            <person name="Briner A.E."/>
            <person name="Felis G.E."/>
            <person name="de Vos W.M."/>
            <person name="Barrangou R."/>
            <person name="Klaenhammer T.R."/>
            <person name="Caufield P.W."/>
            <person name="Cui Y."/>
            <person name="Zhang H."/>
            <person name="O'Toole P.W."/>
        </authorList>
    </citation>
    <scope>NUCLEOTIDE SEQUENCE [LARGE SCALE GENOMIC DNA]</scope>
    <source>
        <strain evidence="9 10">DSM 23026</strain>
    </source>
</reference>
<sequence>MWGRLADRRGRKIMILRASLGMAIVLGAMGFVQNVWQLIALRLLQGVFSGYISNANALIATETPKEHSGQALGFLSTGYVSGNLIGPLLGGIMASIFSYRITFLITGVLLLIVFALSWIFVHEHFQPVATAKAISTKQVIAKLDNPKMVVGMFVTTMIIQASNNSIAPIISLYVRELMHGGAGVTIAAGIVASIPGIANLFSAPRLGELGDRIGTEKILSIAFIFAIFMYIPMAFVPSVFLLAVFRFFVGISDGAMLPAVQSILAKRSPAEVTGRVFSWNQSFQAIGSMVGPLIGSIVSGIFDYNMVFIATSVLVLINFLYFQWLRKSSNKTQNA</sequence>
<dbReference type="InterPro" id="IPR001958">
    <property type="entry name" value="Tet-R_TetA/multi-R_MdtG-like"/>
</dbReference>
<evidence type="ECO:0000256" key="3">
    <source>
        <dbReference type="ARBA" id="ARBA00022475"/>
    </source>
</evidence>
<evidence type="ECO:0000256" key="4">
    <source>
        <dbReference type="ARBA" id="ARBA00022692"/>
    </source>
</evidence>
<evidence type="ECO:0000259" key="8">
    <source>
        <dbReference type="PROSITE" id="PS50850"/>
    </source>
</evidence>
<keyword evidence="3" id="KW-1003">Cell membrane</keyword>
<dbReference type="EMBL" id="JQCQ01000018">
    <property type="protein sequence ID" value="KRO24961.1"/>
    <property type="molecule type" value="Genomic_DNA"/>
</dbReference>
<dbReference type="InterPro" id="IPR020846">
    <property type="entry name" value="MFS_dom"/>
</dbReference>
<dbReference type="Proteomes" id="UP000051249">
    <property type="component" value="Unassembled WGS sequence"/>
</dbReference>
<accession>A0A0R2NGK2</accession>
<dbReference type="Pfam" id="PF00083">
    <property type="entry name" value="Sugar_tr"/>
    <property type="match status" value="1"/>
</dbReference>
<feature type="transmembrane region" description="Helical" evidence="7">
    <location>
        <begin position="180"/>
        <end position="201"/>
    </location>
</feature>
<protein>
    <recommendedName>
        <fullName evidence="8">Major facilitator superfamily (MFS) profile domain-containing protein</fullName>
    </recommendedName>
</protein>
<dbReference type="Pfam" id="PF07690">
    <property type="entry name" value="MFS_1"/>
    <property type="match status" value="1"/>
</dbReference>
<evidence type="ECO:0000313" key="10">
    <source>
        <dbReference type="Proteomes" id="UP000051249"/>
    </source>
</evidence>
<feature type="transmembrane region" description="Helical" evidence="7">
    <location>
        <begin position="149"/>
        <end position="174"/>
    </location>
</feature>
<evidence type="ECO:0000256" key="7">
    <source>
        <dbReference type="SAM" id="Phobius"/>
    </source>
</evidence>
<keyword evidence="10" id="KW-1185">Reference proteome</keyword>
<proteinExistence type="predicted"/>
<evidence type="ECO:0000313" key="9">
    <source>
        <dbReference type="EMBL" id="KRO24961.1"/>
    </source>
</evidence>
<dbReference type="GO" id="GO:0022857">
    <property type="term" value="F:transmembrane transporter activity"/>
    <property type="evidence" value="ECO:0007669"/>
    <property type="project" value="InterPro"/>
</dbReference>
<dbReference type="PANTHER" id="PTHR43414">
    <property type="entry name" value="MULTIDRUG RESISTANCE PROTEIN MDTG"/>
    <property type="match status" value="1"/>
</dbReference>
<feature type="transmembrane region" description="Helical" evidence="7">
    <location>
        <begin position="103"/>
        <end position="121"/>
    </location>
</feature>